<feature type="region of interest" description="Disordered" evidence="1">
    <location>
        <begin position="87"/>
        <end position="116"/>
    </location>
</feature>
<dbReference type="OrthoDB" id="6081971at2759"/>
<feature type="compositionally biased region" description="Basic and acidic residues" evidence="1">
    <location>
        <begin position="199"/>
        <end position="217"/>
    </location>
</feature>
<sequence length="290" mass="32201">MSDHQFAVELCKRVERYPELYDISHEGFHNENAQRLAWKAIASELGAQPSKCKTKWKAIKHQFVKARKDCTTAWELWSSLKFLDEAANRNSPGKSPRKRERKDATKSAGSDGTSSLPDDALFILTRSALESARAGKPLQHLTAVPTPPTTRTTATPSVDVPSLGSNYGPDVFLLKETASQAHVPLQQHAAQQPTVSRVAPEKRSFPSGEKSQEEHLPGRSNVKAPSPKRPRSGRSSTGEADKGLEDMTWASAQNIRFFKQMQEKFSRLSPEVVWTMKADILNMLDKAAKP</sequence>
<dbReference type="InterPro" id="IPR006578">
    <property type="entry name" value="MADF-dom"/>
</dbReference>
<dbReference type="GO" id="GO:0005634">
    <property type="term" value="C:nucleus"/>
    <property type="evidence" value="ECO:0007669"/>
    <property type="project" value="TreeGrafter"/>
</dbReference>
<dbReference type="PANTHER" id="PTHR12243">
    <property type="entry name" value="MADF DOMAIN TRANSCRIPTION FACTOR"/>
    <property type="match status" value="1"/>
</dbReference>
<reference evidence="3" key="1">
    <citation type="submission" date="2019-09" db="EMBL/GenBank/DDBJ databases">
        <title>Organ-specific transcriptomic study of the physiology of the cattle tick, Rhipicephalus microplus.</title>
        <authorList>
            <person name="Tirloni L."/>
            <person name="Braz G."/>
            <person name="Gandara A.C.P."/>
            <person name="Sabadin G.A."/>
            <person name="da Silva R.M."/>
            <person name="Guizzo M.G."/>
            <person name="Machado J.A."/>
            <person name="Costa E.P."/>
            <person name="Gomes H.F."/>
            <person name="Moraes J."/>
            <person name="Mota M.B.S."/>
            <person name="Mesquita R.D."/>
            <person name="Alvarenga P.H."/>
            <person name="Alves F."/>
            <person name="Seixas A."/>
            <person name="da Fonseca R.N."/>
            <person name="Fogaca A."/>
            <person name="Logullo C."/>
            <person name="Tanaka A."/>
            <person name="Daffre S."/>
            <person name="Termignoni C."/>
            <person name="Vaz I.S.Jr."/>
            <person name="Oliveira P.L."/>
            <person name="Ribeiro J.M."/>
        </authorList>
    </citation>
    <scope>NUCLEOTIDE SEQUENCE</scope>
    <source>
        <strain evidence="3">Porto Alegre</strain>
    </source>
</reference>
<dbReference type="VEuPathDB" id="VectorBase:LOC119173818"/>
<dbReference type="Pfam" id="PF10545">
    <property type="entry name" value="MADF_DNA_bdg"/>
    <property type="match status" value="1"/>
</dbReference>
<organism evidence="3">
    <name type="scientific">Rhipicephalus microplus</name>
    <name type="common">Cattle tick</name>
    <name type="synonym">Boophilus microplus</name>
    <dbReference type="NCBI Taxonomy" id="6941"/>
    <lineage>
        <taxon>Eukaryota</taxon>
        <taxon>Metazoa</taxon>
        <taxon>Ecdysozoa</taxon>
        <taxon>Arthropoda</taxon>
        <taxon>Chelicerata</taxon>
        <taxon>Arachnida</taxon>
        <taxon>Acari</taxon>
        <taxon>Parasitiformes</taxon>
        <taxon>Ixodida</taxon>
        <taxon>Ixodoidea</taxon>
        <taxon>Ixodidae</taxon>
        <taxon>Rhipicephalinae</taxon>
        <taxon>Rhipicephalus</taxon>
        <taxon>Boophilus</taxon>
    </lineage>
</organism>
<proteinExistence type="predicted"/>
<dbReference type="SMART" id="SM00595">
    <property type="entry name" value="MADF"/>
    <property type="match status" value="1"/>
</dbReference>
<evidence type="ECO:0000259" key="2">
    <source>
        <dbReference type="PROSITE" id="PS51029"/>
    </source>
</evidence>
<name>A0A6M2CI96_RHIMP</name>
<dbReference type="AlphaFoldDB" id="A0A6M2CI96"/>
<dbReference type="PROSITE" id="PS51029">
    <property type="entry name" value="MADF"/>
    <property type="match status" value="1"/>
</dbReference>
<evidence type="ECO:0000313" key="3">
    <source>
        <dbReference type="EMBL" id="NOV33381.1"/>
    </source>
</evidence>
<dbReference type="EMBL" id="GHWJ01000644">
    <property type="protein sequence ID" value="NOV33381.1"/>
    <property type="molecule type" value="Transcribed_RNA"/>
</dbReference>
<evidence type="ECO:0000256" key="1">
    <source>
        <dbReference type="SAM" id="MobiDB-lite"/>
    </source>
</evidence>
<dbReference type="VEuPathDB" id="VectorBase:LOC119174417"/>
<feature type="region of interest" description="Disordered" evidence="1">
    <location>
        <begin position="136"/>
        <end position="162"/>
    </location>
</feature>
<dbReference type="PANTHER" id="PTHR12243:SF69">
    <property type="entry name" value="SI:CH73-59F11.3"/>
    <property type="match status" value="1"/>
</dbReference>
<dbReference type="InterPro" id="IPR039353">
    <property type="entry name" value="TF_Adf1"/>
</dbReference>
<feature type="domain" description="MADF" evidence="2">
    <location>
        <begin position="9"/>
        <end position="88"/>
    </location>
</feature>
<dbReference type="GO" id="GO:0006357">
    <property type="term" value="P:regulation of transcription by RNA polymerase II"/>
    <property type="evidence" value="ECO:0007669"/>
    <property type="project" value="TreeGrafter"/>
</dbReference>
<accession>A0A6M2CI96</accession>
<dbReference type="GO" id="GO:0005667">
    <property type="term" value="C:transcription regulator complex"/>
    <property type="evidence" value="ECO:0007669"/>
    <property type="project" value="TreeGrafter"/>
</dbReference>
<protein>
    <submittedName>
        <fullName evidence="3">Putative alcohol dehydrogenase transcription factor myb/sant-like protein</fullName>
    </submittedName>
</protein>
<feature type="region of interest" description="Disordered" evidence="1">
    <location>
        <begin position="185"/>
        <end position="246"/>
    </location>
</feature>
<feature type="compositionally biased region" description="Polar residues" evidence="1">
    <location>
        <begin position="107"/>
        <end position="116"/>
    </location>
</feature>